<dbReference type="Proteomes" id="UP000250088">
    <property type="component" value="Chromosome"/>
</dbReference>
<dbReference type="InterPro" id="IPR055769">
    <property type="entry name" value="DUF7345"/>
</dbReference>
<feature type="domain" description="DUF7343" evidence="3">
    <location>
        <begin position="343"/>
        <end position="404"/>
    </location>
</feature>
<dbReference type="OrthoDB" id="27885at2157"/>
<dbReference type="EMBL" id="CP019893">
    <property type="protein sequence ID" value="ARS89735.1"/>
    <property type="molecule type" value="Genomic_DNA"/>
</dbReference>
<keyword evidence="2" id="KW-0472">Membrane</keyword>
<dbReference type="RefSeq" id="WP_086888112.1">
    <property type="nucleotide sequence ID" value="NZ_CP019893.1"/>
</dbReference>
<feature type="compositionally biased region" description="Basic and acidic residues" evidence="1">
    <location>
        <begin position="310"/>
        <end position="320"/>
    </location>
</feature>
<dbReference type="InterPro" id="IPR055767">
    <property type="entry name" value="DUF7343"/>
</dbReference>
<evidence type="ECO:0000259" key="4">
    <source>
        <dbReference type="Pfam" id="PF24036"/>
    </source>
</evidence>
<evidence type="ECO:0000256" key="2">
    <source>
        <dbReference type="SAM" id="Phobius"/>
    </source>
</evidence>
<keyword evidence="2" id="KW-1133">Transmembrane helix</keyword>
<feature type="compositionally biased region" description="Polar residues" evidence="1">
    <location>
        <begin position="321"/>
        <end position="335"/>
    </location>
</feature>
<reference evidence="6" key="1">
    <citation type="submission" date="2017-02" db="EMBL/GenBank/DDBJ databases">
        <title>Natronthermophilus aegyptiacus gen. nov.,sp. nov., an aerobic, extremely halophilic alkalithermophilic archaeon isolated from the athalassohaline Wadi An Natrun, Egypt.</title>
        <authorList>
            <person name="Zhao B."/>
        </authorList>
    </citation>
    <scope>NUCLEOTIDE SEQUENCE [LARGE SCALE GENOMIC DNA]</scope>
    <source>
        <strain evidence="6">JW/NM-HA 15</strain>
    </source>
</reference>
<evidence type="ECO:0000313" key="5">
    <source>
        <dbReference type="EMBL" id="ARS89735.1"/>
    </source>
</evidence>
<name>A0A2Z2HUB7_9EURY</name>
<keyword evidence="6" id="KW-1185">Reference proteome</keyword>
<feature type="region of interest" description="Disordered" evidence="1">
    <location>
        <begin position="43"/>
        <end position="62"/>
    </location>
</feature>
<dbReference type="Pfam" id="PF24036">
    <property type="entry name" value="DUF7345"/>
    <property type="match status" value="1"/>
</dbReference>
<evidence type="ECO:0008006" key="7">
    <source>
        <dbReference type="Google" id="ProtNLM"/>
    </source>
</evidence>
<proteinExistence type="predicted"/>
<sequence>MDSKGRRVLWWALVVVVACNLVAASPVAAVSAEAIDDVAFQTGEQPQSESELEPEPAPQLDHESDLAAADEVHVDVFLHENGTATFTVDYRFGNASSDDWESLRTDVEENASSYAEAEAADWNQVLEGGQNETNREMSLSNVSVATRESPAPRDMGHVTYTFQWTGFSHVEPALIEAGDALAGFTLVDDTTLQFSWPEEYTARDVSPSPDSPPDGSVLWNGDETEFTDDQPSVVLIENGGTAIGPAESGDDQPPTWTIAIAAVAVLLLAAATGWWVSRRHGQRSGPAAKTDAAGPSPHDATAPGATGVAEEDRDRRRPGSNDEQSTAGTMATRTQPSSPPPELLSNEERVMRLLEQRGGRIKQQEVVTQLDWTEAKTSQVVTSLREDDEIEVFRVGRENVLSLPEDDDT</sequence>
<feature type="region of interest" description="Disordered" evidence="1">
    <location>
        <begin position="281"/>
        <end position="345"/>
    </location>
</feature>
<feature type="transmembrane region" description="Helical" evidence="2">
    <location>
        <begin position="256"/>
        <end position="276"/>
    </location>
</feature>
<feature type="domain" description="DUF7345" evidence="4">
    <location>
        <begin position="76"/>
        <end position="200"/>
    </location>
</feature>
<dbReference type="AlphaFoldDB" id="A0A2Z2HUB7"/>
<accession>A0A2Z2HUB7</accession>
<dbReference type="GeneID" id="32894068"/>
<evidence type="ECO:0000256" key="1">
    <source>
        <dbReference type="SAM" id="MobiDB-lite"/>
    </source>
</evidence>
<organism evidence="5 6">
    <name type="scientific">Natrarchaeobaculum aegyptiacum</name>
    <dbReference type="NCBI Taxonomy" id="745377"/>
    <lineage>
        <taxon>Archaea</taxon>
        <taxon>Methanobacteriati</taxon>
        <taxon>Methanobacteriota</taxon>
        <taxon>Stenosarchaea group</taxon>
        <taxon>Halobacteria</taxon>
        <taxon>Halobacteriales</taxon>
        <taxon>Natrialbaceae</taxon>
        <taxon>Natrarchaeobaculum</taxon>
    </lineage>
</organism>
<protein>
    <recommendedName>
        <fullName evidence="7">HTH iclR-type domain-containing protein</fullName>
    </recommendedName>
</protein>
<feature type="compositionally biased region" description="Low complexity" evidence="1">
    <location>
        <begin position="204"/>
        <end position="217"/>
    </location>
</feature>
<feature type="region of interest" description="Disordered" evidence="1">
    <location>
        <begin position="200"/>
        <end position="225"/>
    </location>
</feature>
<keyword evidence="2" id="KW-0812">Transmembrane</keyword>
<dbReference type="Pfam" id="PF24034">
    <property type="entry name" value="DUF7343"/>
    <property type="match status" value="1"/>
</dbReference>
<gene>
    <name evidence="5" type="ORF">B1756_08270</name>
</gene>
<evidence type="ECO:0000313" key="6">
    <source>
        <dbReference type="Proteomes" id="UP000250088"/>
    </source>
</evidence>
<dbReference type="PROSITE" id="PS51257">
    <property type="entry name" value="PROKAR_LIPOPROTEIN"/>
    <property type="match status" value="1"/>
</dbReference>
<dbReference type="KEGG" id="naj:B1756_08270"/>
<evidence type="ECO:0000259" key="3">
    <source>
        <dbReference type="Pfam" id="PF24034"/>
    </source>
</evidence>